<dbReference type="AlphaFoldDB" id="A0A6J7D6U5"/>
<dbReference type="EMBL" id="CAFBLM010000009">
    <property type="protein sequence ID" value="CAB4862793.1"/>
    <property type="molecule type" value="Genomic_DNA"/>
</dbReference>
<dbReference type="CDD" id="cd06533">
    <property type="entry name" value="Glyco_transf_WecG_TagA"/>
    <property type="match status" value="1"/>
</dbReference>
<sequence length="260" mass="28410">MPSPQTPSVPVLACAGVPIAALEMQQAVTWCIEQAQNLTANTTGFDVHLCNAYTLALADGDHEFRALLNRSSLNLADGTPVVWANRLLHSQANPPRTRVRGPSLFVNVLAAGQTNRIKHFLLGSTIETLDAMKIEISQRFPDALIVGTDSPPFRELNAAERTQQLERIKESGAQVVWVGLGTPKQDHEAAYLAQNLPVVAIAVGAAFDFIAGTVAEAPQWMQNSGTEWLHRFSQEPGRLWQRYLVGGPAFIKAVITRREL</sequence>
<organism evidence="3">
    <name type="scientific">freshwater metagenome</name>
    <dbReference type="NCBI Taxonomy" id="449393"/>
    <lineage>
        <taxon>unclassified sequences</taxon>
        <taxon>metagenomes</taxon>
        <taxon>ecological metagenomes</taxon>
    </lineage>
</organism>
<dbReference type="PANTHER" id="PTHR34136">
    <property type="match status" value="1"/>
</dbReference>
<keyword evidence="1" id="KW-0328">Glycosyltransferase</keyword>
<dbReference type="InterPro" id="IPR004629">
    <property type="entry name" value="WecG_TagA_CpsF"/>
</dbReference>
<name>A0A6J7D6U5_9ZZZZ</name>
<dbReference type="GO" id="GO:0016758">
    <property type="term" value="F:hexosyltransferase activity"/>
    <property type="evidence" value="ECO:0007669"/>
    <property type="project" value="TreeGrafter"/>
</dbReference>
<accession>A0A6J7D6U5</accession>
<evidence type="ECO:0000256" key="1">
    <source>
        <dbReference type="ARBA" id="ARBA00022676"/>
    </source>
</evidence>
<dbReference type="NCBIfam" id="TIGR00696">
    <property type="entry name" value="wecG_tagA_cpsF"/>
    <property type="match status" value="1"/>
</dbReference>
<evidence type="ECO:0000256" key="2">
    <source>
        <dbReference type="ARBA" id="ARBA00022679"/>
    </source>
</evidence>
<reference evidence="3" key="1">
    <citation type="submission" date="2020-05" db="EMBL/GenBank/DDBJ databases">
        <authorList>
            <person name="Chiriac C."/>
            <person name="Salcher M."/>
            <person name="Ghai R."/>
            <person name="Kavagutti S V."/>
        </authorList>
    </citation>
    <scope>NUCLEOTIDE SEQUENCE</scope>
</reference>
<protein>
    <submittedName>
        <fullName evidence="3">Unannotated protein</fullName>
    </submittedName>
</protein>
<proteinExistence type="predicted"/>
<dbReference type="PANTHER" id="PTHR34136:SF1">
    <property type="entry name" value="UDP-N-ACETYL-D-MANNOSAMINURONIC ACID TRANSFERASE"/>
    <property type="match status" value="1"/>
</dbReference>
<gene>
    <name evidence="3" type="ORF">UFOPK3401_00339</name>
</gene>
<keyword evidence="2" id="KW-0808">Transferase</keyword>
<dbReference type="Pfam" id="PF03808">
    <property type="entry name" value="Glyco_tran_WecG"/>
    <property type="match status" value="1"/>
</dbReference>
<evidence type="ECO:0000313" key="3">
    <source>
        <dbReference type="EMBL" id="CAB4862793.1"/>
    </source>
</evidence>